<dbReference type="RefSeq" id="WP_006591922.1">
    <property type="nucleotide sequence ID" value="NZ_BAHD01000019.1"/>
</dbReference>
<dbReference type="GO" id="GO:0003677">
    <property type="term" value="F:DNA binding"/>
    <property type="evidence" value="ECO:0007669"/>
    <property type="project" value="TreeGrafter"/>
</dbReference>
<gene>
    <name evidence="7" type="primary">phr</name>
    <name evidence="7" type="ORF">KILIM_019_00420</name>
</gene>
<dbReference type="Proteomes" id="UP000008366">
    <property type="component" value="Unassembled WGS sequence"/>
</dbReference>
<feature type="binding site" evidence="4">
    <location>
        <begin position="263"/>
        <end position="270"/>
    </location>
    <ligand>
        <name>FAD</name>
        <dbReference type="ChEBI" id="CHEBI:57692"/>
    </ligand>
</feature>
<dbReference type="EMBL" id="BAHD01000019">
    <property type="protein sequence ID" value="GAB95390.1"/>
    <property type="molecule type" value="Genomic_DNA"/>
</dbReference>
<protein>
    <submittedName>
        <fullName evidence="7">Deoxyribodipyrimidine photo-lyase</fullName>
    </submittedName>
</protein>
<evidence type="ECO:0000256" key="5">
    <source>
        <dbReference type="RuleBase" id="RU004182"/>
    </source>
</evidence>
<keyword evidence="7" id="KW-0456">Lyase</keyword>
<dbReference type="SUPFAM" id="SSF48173">
    <property type="entry name" value="Cryptochrome/photolyase FAD-binding domain"/>
    <property type="match status" value="1"/>
</dbReference>
<dbReference type="InterPro" id="IPR036134">
    <property type="entry name" value="Crypto/Photolyase_FAD-like_sf"/>
</dbReference>
<dbReference type="Gene3D" id="1.10.579.10">
    <property type="entry name" value="DNA Cyclobutane Dipyrimidine Photolyase, subunit A, domain 3"/>
    <property type="match status" value="1"/>
</dbReference>
<dbReference type="InterPro" id="IPR018394">
    <property type="entry name" value="DNA_photolyase_1_CS_C"/>
</dbReference>
<dbReference type="Gene3D" id="3.40.50.620">
    <property type="entry name" value="HUPs"/>
    <property type="match status" value="1"/>
</dbReference>
<dbReference type="InterPro" id="IPR002081">
    <property type="entry name" value="Cryptochrome/DNA_photolyase_1"/>
</dbReference>
<evidence type="ECO:0000256" key="2">
    <source>
        <dbReference type="ARBA" id="ARBA00022827"/>
    </source>
</evidence>
<dbReference type="AlphaFoldDB" id="K6W878"/>
<comment type="caution">
    <text evidence="7">The sequence shown here is derived from an EMBL/GenBank/DDBJ whole genome shotgun (WGS) entry which is preliminary data.</text>
</comment>
<dbReference type="SUPFAM" id="SSF52425">
    <property type="entry name" value="Cryptochrome/photolyase, N-terminal domain"/>
    <property type="match status" value="1"/>
</dbReference>
<dbReference type="PANTHER" id="PTHR11455:SF9">
    <property type="entry name" value="CRYPTOCHROME CIRCADIAN CLOCK 5 ISOFORM X1"/>
    <property type="match status" value="1"/>
</dbReference>
<evidence type="ECO:0000256" key="3">
    <source>
        <dbReference type="ARBA" id="ARBA00022991"/>
    </source>
</evidence>
<feature type="domain" description="Photolyase/cryptochrome alpha/beta" evidence="6">
    <location>
        <begin position="1"/>
        <end position="127"/>
    </location>
</feature>
<dbReference type="GO" id="GO:0009416">
    <property type="term" value="P:response to light stimulus"/>
    <property type="evidence" value="ECO:0007669"/>
    <property type="project" value="TreeGrafter"/>
</dbReference>
<keyword evidence="1 4" id="KW-0285">Flavoprotein</keyword>
<evidence type="ECO:0000256" key="1">
    <source>
        <dbReference type="ARBA" id="ARBA00022630"/>
    </source>
</evidence>
<feature type="binding site" evidence="4">
    <location>
        <begin position="228"/>
        <end position="232"/>
    </location>
    <ligand>
        <name>FAD</name>
        <dbReference type="ChEBI" id="CHEBI:57692"/>
    </ligand>
</feature>
<dbReference type="Pfam" id="PF03441">
    <property type="entry name" value="FAD_binding_7"/>
    <property type="match status" value="1"/>
</dbReference>
<dbReference type="InterPro" id="IPR006050">
    <property type="entry name" value="DNA_photolyase_N"/>
</dbReference>
<keyword evidence="2 4" id="KW-0274">FAD</keyword>
<dbReference type="GO" id="GO:0003904">
    <property type="term" value="F:deoxyribodipyrimidine photo-lyase activity"/>
    <property type="evidence" value="ECO:0007669"/>
    <property type="project" value="TreeGrafter"/>
</dbReference>
<name>K6W878_9MICO</name>
<dbReference type="PANTHER" id="PTHR11455">
    <property type="entry name" value="CRYPTOCHROME"/>
    <property type="match status" value="1"/>
</dbReference>
<keyword evidence="8" id="KW-1185">Reference proteome</keyword>
<evidence type="ECO:0000313" key="7">
    <source>
        <dbReference type="EMBL" id="GAB95390.1"/>
    </source>
</evidence>
<reference evidence="7 8" key="1">
    <citation type="submission" date="2012-08" db="EMBL/GenBank/DDBJ databases">
        <title>Whole genome shotgun sequence of Kineosphaera limosa NBRC 100340.</title>
        <authorList>
            <person name="Yoshida I."/>
            <person name="Isaki S."/>
            <person name="Hosoyama A."/>
            <person name="Tsuchikane K."/>
            <person name="Katsumata H."/>
            <person name="Ando Y."/>
            <person name="Ohji S."/>
            <person name="Hamada M."/>
            <person name="Tamura T."/>
            <person name="Yamazoe A."/>
            <person name="Yamazaki S."/>
            <person name="Fujita N."/>
        </authorList>
    </citation>
    <scope>NUCLEOTIDE SEQUENCE [LARGE SCALE GENOMIC DNA]</scope>
    <source>
        <strain evidence="7 8">NBRC 100340</strain>
    </source>
</reference>
<dbReference type="eggNOG" id="COG0415">
    <property type="taxonomic scope" value="Bacteria"/>
</dbReference>
<organism evidence="7 8">
    <name type="scientific">Kineosphaera limosa NBRC 100340</name>
    <dbReference type="NCBI Taxonomy" id="1184609"/>
    <lineage>
        <taxon>Bacteria</taxon>
        <taxon>Bacillati</taxon>
        <taxon>Actinomycetota</taxon>
        <taxon>Actinomycetes</taxon>
        <taxon>Micrococcales</taxon>
        <taxon>Dermatophilaceae</taxon>
        <taxon>Kineosphaera</taxon>
    </lineage>
</organism>
<comment type="cofactor">
    <cofactor evidence="4">
        <name>FAD</name>
        <dbReference type="ChEBI" id="CHEBI:57692"/>
    </cofactor>
    <text evidence="4">Binds 1 FAD per subunit.</text>
</comment>
<feature type="binding site" evidence="4">
    <location>
        <position position="216"/>
    </location>
    <ligand>
        <name>FAD</name>
        <dbReference type="ChEBI" id="CHEBI:57692"/>
    </ligand>
</feature>
<dbReference type="GO" id="GO:0071949">
    <property type="term" value="F:FAD binding"/>
    <property type="evidence" value="ECO:0007669"/>
    <property type="project" value="TreeGrafter"/>
</dbReference>
<dbReference type="PRINTS" id="PR00147">
    <property type="entry name" value="DNAPHOTLYASE"/>
</dbReference>
<evidence type="ECO:0000313" key="8">
    <source>
        <dbReference type="Proteomes" id="UP000008366"/>
    </source>
</evidence>
<dbReference type="Gene3D" id="1.25.40.80">
    <property type="match status" value="1"/>
</dbReference>
<dbReference type="InterPro" id="IPR014729">
    <property type="entry name" value="Rossmann-like_a/b/a_fold"/>
</dbReference>
<dbReference type="Pfam" id="PF00875">
    <property type="entry name" value="DNA_photolyase"/>
    <property type="match status" value="1"/>
</dbReference>
<dbReference type="STRING" id="1184609.KILIM_019_00420"/>
<accession>K6W878</accession>
<feature type="binding site" evidence="4">
    <location>
        <position position="260"/>
    </location>
    <ligand>
        <name>FAD</name>
        <dbReference type="ChEBI" id="CHEBI:57692"/>
    </ligand>
</feature>
<dbReference type="InterPro" id="IPR005101">
    <property type="entry name" value="Cryptochr/Photolyase_FAD-bd"/>
</dbReference>
<dbReference type="InterPro" id="IPR036155">
    <property type="entry name" value="Crypto/Photolyase_N_sf"/>
</dbReference>
<feature type="binding site" evidence="4">
    <location>
        <begin position="360"/>
        <end position="362"/>
    </location>
    <ligand>
        <name>FAD</name>
        <dbReference type="ChEBI" id="CHEBI:57692"/>
    </ligand>
</feature>
<proteinExistence type="inferred from homology"/>
<dbReference type="PROSITE" id="PS00394">
    <property type="entry name" value="DNA_PHOTOLYASES_1_1"/>
    <property type="match status" value="1"/>
</dbReference>
<dbReference type="PROSITE" id="PS51645">
    <property type="entry name" value="PHR_CRY_ALPHA_BETA"/>
    <property type="match status" value="1"/>
</dbReference>
<evidence type="ECO:0000256" key="4">
    <source>
        <dbReference type="PIRSR" id="PIRSR602081-1"/>
    </source>
</evidence>
<sequence length="461" mass="50506">MGAIVWLRRDLRRADLPTLAAAHERAAGGEVTVCFVLDPAFFDTAGAARRAWLAATLLALREAYDGHLTLLQGEPAEVLPALARARGAGSVHVSTETEPAGAARDARVRDALAEVGVAWVETGSPYMVTPGRVRTREGKPFEVFTPFARAWREHGWRAPAQEPPSLVLAPAAPAGESWSRLEAALDAPGVPDLPPAGEGAALDRWRAFLADGLAGYATRRERPDLDATSRLSPYLKFGVLHPRSLLADLEASGGPDAERFVTELAWREFYADVLHHHPESLEADLRPALAGIRYEDSADLVEAWQQGRTGFPLVDAGMRQLLATGWMHNRVRMVAASFLTKDLHVWWPAGARWFLDHLIDGDLASNTHGWQWIAGTGTDAAPYFRVFNPVLQGLRFDPDGHYVRRWVPELAHLSGATAHEPWAVEEGYAHGYPERIVDHGAERREALARYAEVRGAVGSRA</sequence>
<comment type="similarity">
    <text evidence="5">Belongs to the DNA photolyase family.</text>
</comment>
<keyword evidence="3 5" id="KW-0157">Chromophore</keyword>
<evidence type="ECO:0000259" key="6">
    <source>
        <dbReference type="PROSITE" id="PS51645"/>
    </source>
</evidence>
<dbReference type="GO" id="GO:0006139">
    <property type="term" value="P:nucleobase-containing compound metabolic process"/>
    <property type="evidence" value="ECO:0007669"/>
    <property type="project" value="UniProtKB-ARBA"/>
</dbReference>
<dbReference type="GO" id="GO:0006950">
    <property type="term" value="P:response to stress"/>
    <property type="evidence" value="ECO:0007669"/>
    <property type="project" value="UniProtKB-ARBA"/>
</dbReference>
<dbReference type="OrthoDB" id="9772484at2"/>